<dbReference type="CDD" id="cd14820">
    <property type="entry name" value="TRAX"/>
    <property type="match status" value="1"/>
</dbReference>
<keyword evidence="4" id="KW-0963">Cytoplasm</keyword>
<dbReference type="GO" id="GO:0005634">
    <property type="term" value="C:nucleus"/>
    <property type="evidence" value="ECO:0007669"/>
    <property type="project" value="UniProtKB-SubCell"/>
</dbReference>
<evidence type="ECO:0000256" key="3">
    <source>
        <dbReference type="ARBA" id="ARBA00005902"/>
    </source>
</evidence>
<dbReference type="InterPro" id="IPR002848">
    <property type="entry name" value="Translin_fam"/>
</dbReference>
<keyword evidence="7" id="KW-1185">Reference proteome</keyword>
<dbReference type="EMBL" id="JABBWD010000001">
    <property type="protein sequence ID" value="KAG1783647.1"/>
    <property type="molecule type" value="Genomic_DNA"/>
</dbReference>
<comment type="subcellular location">
    <subcellularLocation>
        <location evidence="2">Cytoplasm</location>
    </subcellularLocation>
    <subcellularLocation>
        <location evidence="1">Nucleus</location>
    </subcellularLocation>
</comment>
<evidence type="ECO:0000313" key="7">
    <source>
        <dbReference type="Proteomes" id="UP000714275"/>
    </source>
</evidence>
<name>A0A9P7D956_9AGAM</name>
<dbReference type="InterPro" id="IPR036081">
    <property type="entry name" value="Translin_sf"/>
</dbReference>
<evidence type="ECO:0000313" key="6">
    <source>
        <dbReference type="EMBL" id="KAG1783647.1"/>
    </source>
</evidence>
<evidence type="ECO:0000256" key="5">
    <source>
        <dbReference type="ARBA" id="ARBA00023242"/>
    </source>
</evidence>
<dbReference type="SUPFAM" id="SSF74784">
    <property type="entry name" value="Translin"/>
    <property type="match status" value="1"/>
</dbReference>
<dbReference type="PANTHER" id="PTHR10741">
    <property type="entry name" value="TRANSLIN AND TRANSLIN ASSOCIATED PROTEIN X"/>
    <property type="match status" value="1"/>
</dbReference>
<dbReference type="Proteomes" id="UP000714275">
    <property type="component" value="Unassembled WGS sequence"/>
</dbReference>
<dbReference type="AlphaFoldDB" id="A0A9P7D956"/>
<keyword evidence="5" id="KW-0539">Nucleus</keyword>
<dbReference type="Gene3D" id="1.20.58.200">
    <property type="entry name" value="Translin, domain 2"/>
    <property type="match status" value="1"/>
</dbReference>
<gene>
    <name evidence="6" type="ORF">EV702DRAFT_957260</name>
</gene>
<evidence type="ECO:0000256" key="4">
    <source>
        <dbReference type="ARBA" id="ARBA00022490"/>
    </source>
</evidence>
<comment type="caution">
    <text evidence="6">The sequence shown here is derived from an EMBL/GenBank/DDBJ whole genome shotgun (WGS) entry which is preliminary data.</text>
</comment>
<proteinExistence type="inferred from homology"/>
<evidence type="ECO:0000256" key="1">
    <source>
        <dbReference type="ARBA" id="ARBA00004123"/>
    </source>
</evidence>
<dbReference type="GO" id="GO:0005737">
    <property type="term" value="C:cytoplasm"/>
    <property type="evidence" value="ECO:0007669"/>
    <property type="project" value="UniProtKB-SubCell"/>
</dbReference>
<dbReference type="InterPro" id="IPR016068">
    <property type="entry name" value="Translin_N"/>
</dbReference>
<sequence length="281" mass="32102">MGTHRESVVGAFEEFRQEIDEHHDRRERLIKISRDATNLSKKVIFLLHRTMIEESNNDSNPSLRVVRRGREKLREVQALYAQIRLEVQAERFWLYHRAVSPGLQEYIEALGFAHYLEHGTMVSYEQVQLSLSDENGIPYFTLPKEDYLLGLSDVTGELMRFAISGIAQKGGRARAREVCAFVRQCKAGKSVSLTIVCKDFERFTPYVKELSKKQAVTSQSLEKIEDAVYAIVVRGSEYDIPPDMLDDLIAQSISTFSSTTNAKSRLGQRDVRSGDDYDDEI</sequence>
<dbReference type="Gene3D" id="1.20.58.190">
    <property type="entry name" value="Translin, domain 1"/>
    <property type="match status" value="1"/>
</dbReference>
<dbReference type="InterPro" id="IPR016069">
    <property type="entry name" value="Translin_C"/>
</dbReference>
<accession>A0A9P7D956</accession>
<dbReference type="GO" id="GO:0043565">
    <property type="term" value="F:sequence-specific DNA binding"/>
    <property type="evidence" value="ECO:0007669"/>
    <property type="project" value="InterPro"/>
</dbReference>
<protein>
    <submittedName>
        <fullName evidence="6">Translin</fullName>
    </submittedName>
</protein>
<organism evidence="6 7">
    <name type="scientific">Suillus placidus</name>
    <dbReference type="NCBI Taxonomy" id="48579"/>
    <lineage>
        <taxon>Eukaryota</taxon>
        <taxon>Fungi</taxon>
        <taxon>Dikarya</taxon>
        <taxon>Basidiomycota</taxon>
        <taxon>Agaricomycotina</taxon>
        <taxon>Agaricomycetes</taxon>
        <taxon>Agaricomycetidae</taxon>
        <taxon>Boletales</taxon>
        <taxon>Suillineae</taxon>
        <taxon>Suillaceae</taxon>
        <taxon>Suillus</taxon>
    </lineage>
</organism>
<comment type="similarity">
    <text evidence="3">Belongs to the translin family.</text>
</comment>
<reference evidence="6" key="1">
    <citation type="journal article" date="2020" name="New Phytol.">
        <title>Comparative genomics reveals dynamic genome evolution in host specialist ectomycorrhizal fungi.</title>
        <authorList>
            <person name="Lofgren L.A."/>
            <person name="Nguyen N.H."/>
            <person name="Vilgalys R."/>
            <person name="Ruytinx J."/>
            <person name="Liao H.L."/>
            <person name="Branco S."/>
            <person name="Kuo A."/>
            <person name="LaButti K."/>
            <person name="Lipzen A."/>
            <person name="Andreopoulos W."/>
            <person name="Pangilinan J."/>
            <person name="Riley R."/>
            <person name="Hundley H."/>
            <person name="Na H."/>
            <person name="Barry K."/>
            <person name="Grigoriev I.V."/>
            <person name="Stajich J.E."/>
            <person name="Kennedy P.G."/>
        </authorList>
    </citation>
    <scope>NUCLEOTIDE SEQUENCE</scope>
    <source>
        <strain evidence="6">DOB743</strain>
    </source>
</reference>
<dbReference type="OrthoDB" id="31005at2759"/>
<evidence type="ECO:0000256" key="2">
    <source>
        <dbReference type="ARBA" id="ARBA00004496"/>
    </source>
</evidence>
<dbReference type="Pfam" id="PF01997">
    <property type="entry name" value="Translin"/>
    <property type="match status" value="1"/>
</dbReference>